<dbReference type="EC" id="3.1.3.-" evidence="1"/>
<dbReference type="Gene3D" id="3.30.1240.10">
    <property type="match status" value="1"/>
</dbReference>
<dbReference type="CDD" id="cd07516">
    <property type="entry name" value="HAD_Pase"/>
    <property type="match status" value="1"/>
</dbReference>
<dbReference type="InterPro" id="IPR023214">
    <property type="entry name" value="HAD_sf"/>
</dbReference>
<dbReference type="EMBL" id="JAUDDZ010000004">
    <property type="protein sequence ID" value="MDM8274699.1"/>
    <property type="molecule type" value="Genomic_DNA"/>
</dbReference>
<protein>
    <submittedName>
        <fullName evidence="1">Cof-type HAD-IIB family hydrolase</fullName>
        <ecNumber evidence="1">3.1.3.-</ecNumber>
    </submittedName>
</protein>
<dbReference type="PANTHER" id="PTHR10000">
    <property type="entry name" value="PHOSPHOSERINE PHOSPHATASE"/>
    <property type="match status" value="1"/>
</dbReference>
<dbReference type="RefSeq" id="WP_289544802.1">
    <property type="nucleotide sequence ID" value="NZ_JAUDDZ010000004.1"/>
</dbReference>
<organism evidence="1 2">
    <name type="scientific">Enorma phocaeensis</name>
    <dbReference type="NCBI Taxonomy" id="1871019"/>
    <lineage>
        <taxon>Bacteria</taxon>
        <taxon>Bacillati</taxon>
        <taxon>Actinomycetota</taxon>
        <taxon>Coriobacteriia</taxon>
        <taxon>Coriobacteriales</taxon>
        <taxon>Coriobacteriaceae</taxon>
        <taxon>Enorma</taxon>
    </lineage>
</organism>
<gene>
    <name evidence="1" type="ORF">QUW28_04195</name>
</gene>
<dbReference type="GO" id="GO:0016787">
    <property type="term" value="F:hydrolase activity"/>
    <property type="evidence" value="ECO:0007669"/>
    <property type="project" value="UniProtKB-KW"/>
</dbReference>
<dbReference type="Pfam" id="PF08282">
    <property type="entry name" value="Hydrolase_3"/>
    <property type="match status" value="1"/>
</dbReference>
<name>A0ABT7V8J0_9ACTN</name>
<reference evidence="2" key="1">
    <citation type="submission" date="2023-06" db="EMBL/GenBank/DDBJ databases">
        <title>Identification and characterization of horizontal gene transfer across gut microbiota members of farm animals based on homology search.</title>
        <authorList>
            <person name="Zeman M."/>
            <person name="Kubasova T."/>
            <person name="Jahodarova E."/>
            <person name="Nykrynova M."/>
            <person name="Rychlik I."/>
        </authorList>
    </citation>
    <scope>NUCLEOTIDE SEQUENCE [LARGE SCALE GENOMIC DNA]</scope>
    <source>
        <strain evidence="2">154_Feed</strain>
    </source>
</reference>
<keyword evidence="2" id="KW-1185">Reference proteome</keyword>
<dbReference type="PANTHER" id="PTHR10000:SF8">
    <property type="entry name" value="HAD SUPERFAMILY HYDROLASE-LIKE, TYPE 3"/>
    <property type="match status" value="1"/>
</dbReference>
<evidence type="ECO:0000313" key="1">
    <source>
        <dbReference type="EMBL" id="MDM8274699.1"/>
    </source>
</evidence>
<sequence>MIVFSDLDGTFFDSHKRITPINRQALDELAARGIEFVPCSGRPLMGIVPEILQHPAVHYAVSANGALVSDLASGEALHRVDLGLERALWFFGLAQGHDVVFDFFADGHDYMLREQIERLPEFVSDPYVLGSMRSTRTPFEGDPIEFARSLGHIERVGVYWRDPADRDAIEETVRCDQSVAVVRSYANNIEVSDRDATKGAALTWLCGHLGIPREDALGFGDNINDISMIKAAGTGVAVANAEPEVRAAADVVSMSNDDAGVGRFVLDRLGVSL</sequence>
<accession>A0ABT7V8J0</accession>
<evidence type="ECO:0000313" key="2">
    <source>
        <dbReference type="Proteomes" id="UP001529421"/>
    </source>
</evidence>
<dbReference type="InterPro" id="IPR036412">
    <property type="entry name" value="HAD-like_sf"/>
</dbReference>
<comment type="caution">
    <text evidence="1">The sequence shown here is derived from an EMBL/GenBank/DDBJ whole genome shotgun (WGS) entry which is preliminary data.</text>
</comment>
<dbReference type="Proteomes" id="UP001529421">
    <property type="component" value="Unassembled WGS sequence"/>
</dbReference>
<dbReference type="SUPFAM" id="SSF56784">
    <property type="entry name" value="HAD-like"/>
    <property type="match status" value="1"/>
</dbReference>
<dbReference type="SFLD" id="SFLDS00003">
    <property type="entry name" value="Haloacid_Dehalogenase"/>
    <property type="match status" value="1"/>
</dbReference>
<dbReference type="Gene3D" id="3.40.50.1000">
    <property type="entry name" value="HAD superfamily/HAD-like"/>
    <property type="match status" value="1"/>
</dbReference>
<keyword evidence="1" id="KW-0378">Hydrolase</keyword>
<proteinExistence type="predicted"/>
<dbReference type="SFLD" id="SFLDG01140">
    <property type="entry name" value="C2.B:_Phosphomannomutase_and_P"/>
    <property type="match status" value="1"/>
</dbReference>
<dbReference type="InterPro" id="IPR000150">
    <property type="entry name" value="Cof"/>
</dbReference>
<dbReference type="NCBIfam" id="TIGR00099">
    <property type="entry name" value="Cof-subfamily"/>
    <property type="match status" value="1"/>
</dbReference>